<evidence type="ECO:0000313" key="2">
    <source>
        <dbReference type="EMBL" id="SNV27893.1"/>
    </source>
</evidence>
<dbReference type="NCBIfam" id="TIGR01552">
    <property type="entry name" value="phd_fam"/>
    <property type="match status" value="1"/>
</dbReference>
<evidence type="ECO:0000256" key="1">
    <source>
        <dbReference type="ARBA" id="ARBA00009981"/>
    </source>
</evidence>
<gene>
    <name evidence="2" type="ORF">SAMEA4412665_00084</name>
</gene>
<evidence type="ECO:0000313" key="3">
    <source>
        <dbReference type="Proteomes" id="UP000215332"/>
    </source>
</evidence>
<organism evidence="2 3">
    <name type="scientific">Cutibacterium granulosum</name>
    <dbReference type="NCBI Taxonomy" id="33011"/>
    <lineage>
        <taxon>Bacteria</taxon>
        <taxon>Bacillati</taxon>
        <taxon>Actinomycetota</taxon>
        <taxon>Actinomycetes</taxon>
        <taxon>Propionibacteriales</taxon>
        <taxon>Propionibacteriaceae</taxon>
        <taxon>Cutibacterium</taxon>
    </lineage>
</organism>
<sequence>MRTISQREMRNDSGQILRDVESGEAMVVTRRGLPVAQVMPCGGCRKAIRPASVPATFAVNDLVTSSAATGAILDDLRDER</sequence>
<dbReference type="AlphaFoldDB" id="A0A239W1R5"/>
<comment type="similarity">
    <text evidence="1">Belongs to the phD/YefM antitoxin family.</text>
</comment>
<reference evidence="2 3" key="1">
    <citation type="submission" date="2017-06" db="EMBL/GenBank/DDBJ databases">
        <authorList>
            <consortium name="Pathogen Informatics"/>
        </authorList>
    </citation>
    <scope>NUCLEOTIDE SEQUENCE [LARGE SCALE GENOMIC DNA]</scope>
    <source>
        <strain evidence="2 3">NCTC11865</strain>
    </source>
</reference>
<dbReference type="InterPro" id="IPR036165">
    <property type="entry name" value="YefM-like_sf"/>
</dbReference>
<dbReference type="SUPFAM" id="SSF143120">
    <property type="entry name" value="YefM-like"/>
    <property type="match status" value="1"/>
</dbReference>
<dbReference type="EMBL" id="LT906441">
    <property type="protein sequence ID" value="SNV27893.1"/>
    <property type="molecule type" value="Genomic_DNA"/>
</dbReference>
<dbReference type="RefSeq" id="WP_095140893.1">
    <property type="nucleotide sequence ID" value="NZ_LT906441.1"/>
</dbReference>
<proteinExistence type="inferred from homology"/>
<dbReference type="Proteomes" id="UP000215332">
    <property type="component" value="Chromosome 1"/>
</dbReference>
<dbReference type="Gene3D" id="3.40.1620.10">
    <property type="entry name" value="YefM-like domain"/>
    <property type="match status" value="1"/>
</dbReference>
<accession>A0A239W1R5</accession>
<dbReference type="KEGG" id="cgrn:4412665_00084"/>
<dbReference type="eggNOG" id="COG4118">
    <property type="taxonomic scope" value="Bacteria"/>
</dbReference>
<protein>
    <submittedName>
        <fullName evidence="2">Antitoxin of toxin-antitoxin stability system</fullName>
    </submittedName>
</protein>
<name>A0A239W1R5_9ACTN</name>